<comment type="caution">
    <text evidence="2">The sequence shown here is derived from an EMBL/GenBank/DDBJ whole genome shotgun (WGS) entry which is preliminary data.</text>
</comment>
<dbReference type="GO" id="GO:0004803">
    <property type="term" value="F:transposase activity"/>
    <property type="evidence" value="ECO:0007669"/>
    <property type="project" value="InterPro"/>
</dbReference>
<dbReference type="Gene3D" id="3.30.70.1290">
    <property type="entry name" value="Transposase IS200-like"/>
    <property type="match status" value="1"/>
</dbReference>
<dbReference type="PANTHER" id="PTHR34322:SF2">
    <property type="entry name" value="TRANSPOSASE IS200-LIKE DOMAIN-CONTAINING PROTEIN"/>
    <property type="match status" value="1"/>
</dbReference>
<dbReference type="GO" id="GO:0006313">
    <property type="term" value="P:DNA transposition"/>
    <property type="evidence" value="ECO:0007669"/>
    <property type="project" value="InterPro"/>
</dbReference>
<organism evidence="2 3">
    <name type="scientific">SAR86 cluster bacterium</name>
    <dbReference type="NCBI Taxonomy" id="2030880"/>
    <lineage>
        <taxon>Bacteria</taxon>
        <taxon>Pseudomonadati</taxon>
        <taxon>Pseudomonadota</taxon>
        <taxon>Gammaproteobacteria</taxon>
        <taxon>SAR86 cluster</taxon>
    </lineage>
</organism>
<dbReference type="Proteomes" id="UP000218172">
    <property type="component" value="Unassembled WGS sequence"/>
</dbReference>
<evidence type="ECO:0000259" key="1">
    <source>
        <dbReference type="SMART" id="SM01321"/>
    </source>
</evidence>
<reference evidence="3" key="1">
    <citation type="submission" date="2017-08" db="EMBL/GenBank/DDBJ databases">
        <title>A dynamic microbial community with high functional redundancy inhabits the cold, oxic subseafloor aquifer.</title>
        <authorList>
            <person name="Tully B.J."/>
            <person name="Wheat C.G."/>
            <person name="Glazer B.T."/>
            <person name="Huber J.A."/>
        </authorList>
    </citation>
    <scope>NUCLEOTIDE SEQUENCE [LARGE SCALE GENOMIC DNA]</scope>
</reference>
<proteinExistence type="predicted"/>
<dbReference type="EMBL" id="NVQR01000025">
    <property type="protein sequence ID" value="PCH63152.1"/>
    <property type="molecule type" value="Genomic_DNA"/>
</dbReference>
<dbReference type="AlphaFoldDB" id="A0A2A4MTF9"/>
<dbReference type="SUPFAM" id="SSF143422">
    <property type="entry name" value="Transposase IS200-like"/>
    <property type="match status" value="1"/>
</dbReference>
<name>A0A2A4MTF9_9GAMM</name>
<protein>
    <recommendedName>
        <fullName evidence="1">Transposase IS200-like domain-containing protein</fullName>
    </recommendedName>
</protein>
<feature type="domain" description="Transposase IS200-like" evidence="1">
    <location>
        <begin position="9"/>
        <end position="124"/>
    </location>
</feature>
<dbReference type="GO" id="GO:0003677">
    <property type="term" value="F:DNA binding"/>
    <property type="evidence" value="ECO:0007669"/>
    <property type="project" value="InterPro"/>
</dbReference>
<gene>
    <name evidence="2" type="ORF">COC19_01595</name>
</gene>
<evidence type="ECO:0000313" key="2">
    <source>
        <dbReference type="EMBL" id="PCH63152.1"/>
    </source>
</evidence>
<dbReference type="SMART" id="SM01321">
    <property type="entry name" value="Y1_Tnp"/>
    <property type="match status" value="1"/>
</dbReference>
<accession>A0A2A4MTF9</accession>
<dbReference type="InterPro" id="IPR002686">
    <property type="entry name" value="Transposase_17"/>
</dbReference>
<dbReference type="PANTHER" id="PTHR34322">
    <property type="entry name" value="TRANSPOSASE, Y1_TNP DOMAIN-CONTAINING"/>
    <property type="match status" value="1"/>
</dbReference>
<dbReference type="InterPro" id="IPR036515">
    <property type="entry name" value="Transposase_17_sf"/>
</dbReference>
<evidence type="ECO:0000313" key="3">
    <source>
        <dbReference type="Proteomes" id="UP000218172"/>
    </source>
</evidence>
<sequence>MSIQKRHYISGQAYFLLQESVDCSECFYDAACSNHFLKRLLSCLCAYQIKLHAFVVLPKEVMLLLTPATPTGIADMMQLVCCAYRHYFMMRFERGGTPWKGSFKSSLVQLGPLLLDCQKYVELAPVRLGIVNHPGEYRFSSYNCNAFGGHSKPMQANEDGAQYMVANSGEVNHYKAYRDFLADSFSEERYKELDQLLRGGQPLIDKNYKKVVTKAVKVKRRKHDK</sequence>